<dbReference type="SUPFAM" id="SSF141868">
    <property type="entry name" value="EAL domain-like"/>
    <property type="match status" value="1"/>
</dbReference>
<dbReference type="PROSITE" id="PS50885">
    <property type="entry name" value="HAMP"/>
    <property type="match status" value="1"/>
</dbReference>
<dbReference type="SMART" id="SM00267">
    <property type="entry name" value="GGDEF"/>
    <property type="match status" value="1"/>
</dbReference>
<dbReference type="Gene3D" id="3.30.70.270">
    <property type="match status" value="1"/>
</dbReference>
<dbReference type="PANTHER" id="PTHR33121">
    <property type="entry name" value="CYCLIC DI-GMP PHOSPHODIESTERASE PDEF"/>
    <property type="match status" value="1"/>
</dbReference>
<dbReference type="Gene3D" id="3.20.20.450">
    <property type="entry name" value="EAL domain"/>
    <property type="match status" value="1"/>
</dbReference>
<dbReference type="SUPFAM" id="SSF55073">
    <property type="entry name" value="Nucleotide cyclase"/>
    <property type="match status" value="1"/>
</dbReference>
<dbReference type="OrthoDB" id="5894408at2"/>
<organism evidence="1 2">
    <name type="scientific">Legionella pneumophila</name>
    <dbReference type="NCBI Taxonomy" id="446"/>
    <lineage>
        <taxon>Bacteria</taxon>
        <taxon>Pseudomonadati</taxon>
        <taxon>Pseudomonadota</taxon>
        <taxon>Gammaproteobacteria</taxon>
        <taxon>Legionellales</taxon>
        <taxon>Legionellaceae</taxon>
        <taxon>Legionella</taxon>
    </lineage>
</organism>
<proteinExistence type="predicted"/>
<dbReference type="InterPro" id="IPR000160">
    <property type="entry name" value="GGDEF_dom"/>
</dbReference>
<evidence type="ECO:0000313" key="1">
    <source>
        <dbReference type="EMBL" id="PPK31361.1"/>
    </source>
</evidence>
<dbReference type="Gene3D" id="6.20.270.20">
    <property type="entry name" value="LapD/MoxY periplasmic domain"/>
    <property type="match status" value="1"/>
</dbReference>
<protein>
    <submittedName>
        <fullName evidence="1">GGDEF domain-containing protein</fullName>
    </submittedName>
</protein>
<name>A0A2S6F1S3_LEGPN</name>
<reference evidence="1 2" key="1">
    <citation type="submission" date="2018-02" db="EMBL/GenBank/DDBJ databases">
        <title>Draft genome sequences of four Legionella pneumophila clinical strains isolated in Ontario.</title>
        <authorList>
            <person name="Fortuna A."/>
            <person name="Ramnarine R."/>
            <person name="Li A."/>
            <person name="Frantz C."/>
            <person name="Mallo G."/>
        </authorList>
    </citation>
    <scope>NUCLEOTIDE SEQUENCE [LARGE SCALE GENOMIC DNA]</scope>
    <source>
        <strain evidence="1 2">LG61</strain>
    </source>
</reference>
<dbReference type="Gene3D" id="3.30.110.200">
    <property type="match status" value="1"/>
</dbReference>
<sequence>MTLTKKMAVGVLIMLLFVFIGTYLITMNNARNFFIQQLESNAQDTATSLGLSLSQSLINHDVATMNSMVKAVFDRGYFSSIKVKDIKGKLIILKKQLPQENDIPQWFVNLIKWPSTEKSSLIMDGWMQAGVVLVTSDPSYVYASLWRNAVEMVNAYLIFALVALVLCYCFIKYLLQPLKRVTAQALAISEHEFPVETKIPKTPELRQVTLAMNQMVTKIKSLFQDQLKQTESLRTQVYQDALTGMSNRRYFLQHLALILDNEDEFIPGYVVMLVIDGLDELNQKQGYQQGDQLVLTVAKTCKNYWKQSSVSALARINGTTFALISHERDPLVFEKECREFEQILNQTITDIKICKTHMGAASYFLHQPVSNLLSMVDQAVKKARETGVFYCQKEHDTYKYPQLISGDEIRNSLEQKKISLYAQAVTDGKNCLHKEVFVRIRNQEGEELGAGYFIPVAEKLGLAYLIDQYVLNELAELDIATLTNFALNISEDTLANKVNSTGYLRQLEDIPEAVLKNLSLEINEAHVLSHFSNSKSFIKQAKKLGVKIGVDRVGIKFSPLHYLSDLNIDYLKLHGSLVTDIDENESKQFFIHYFHEMAKTMDIAIVATQVESEAQWQALQIVHVPWGQGRFLSSVELIK</sequence>
<dbReference type="GO" id="GO:0016020">
    <property type="term" value="C:membrane"/>
    <property type="evidence" value="ECO:0007669"/>
    <property type="project" value="InterPro"/>
</dbReference>
<dbReference type="SMART" id="SM00052">
    <property type="entry name" value="EAL"/>
    <property type="match status" value="1"/>
</dbReference>
<dbReference type="InterPro" id="IPR029787">
    <property type="entry name" value="Nucleotide_cyclase"/>
</dbReference>
<dbReference type="RefSeq" id="WP_028377925.1">
    <property type="nucleotide sequence ID" value="NZ_JADRPP010000003.1"/>
</dbReference>
<accession>A0A2S6F1S3</accession>
<dbReference type="GO" id="GO:0071111">
    <property type="term" value="F:cyclic-guanylate-specific phosphodiesterase activity"/>
    <property type="evidence" value="ECO:0007669"/>
    <property type="project" value="InterPro"/>
</dbReference>
<dbReference type="SMART" id="SM00304">
    <property type="entry name" value="HAMP"/>
    <property type="match status" value="1"/>
</dbReference>
<dbReference type="PANTHER" id="PTHR33121:SF70">
    <property type="entry name" value="SIGNALING PROTEIN YKOW"/>
    <property type="match status" value="1"/>
</dbReference>
<dbReference type="InterPro" id="IPR003660">
    <property type="entry name" value="HAMP_dom"/>
</dbReference>
<evidence type="ECO:0000313" key="2">
    <source>
        <dbReference type="Proteomes" id="UP000239239"/>
    </source>
</evidence>
<dbReference type="GO" id="GO:0007165">
    <property type="term" value="P:signal transduction"/>
    <property type="evidence" value="ECO:0007669"/>
    <property type="project" value="InterPro"/>
</dbReference>
<dbReference type="InterPro" id="IPR050706">
    <property type="entry name" value="Cyclic-di-GMP_PDE-like"/>
</dbReference>
<dbReference type="InterPro" id="IPR042461">
    <property type="entry name" value="LapD_MoxY_peri_C"/>
</dbReference>
<dbReference type="CDD" id="cd06225">
    <property type="entry name" value="HAMP"/>
    <property type="match status" value="1"/>
</dbReference>
<gene>
    <name evidence="1" type="ORF">C3928_04815</name>
</gene>
<comment type="caution">
    <text evidence="1">The sequence shown here is derived from an EMBL/GenBank/DDBJ whole genome shotgun (WGS) entry which is preliminary data.</text>
</comment>
<dbReference type="PROSITE" id="PS50883">
    <property type="entry name" value="EAL"/>
    <property type="match status" value="1"/>
</dbReference>
<dbReference type="PROSITE" id="PS50887">
    <property type="entry name" value="GGDEF"/>
    <property type="match status" value="1"/>
</dbReference>
<dbReference type="Pfam" id="PF00672">
    <property type="entry name" value="HAMP"/>
    <property type="match status" value="1"/>
</dbReference>
<dbReference type="InterPro" id="IPR001633">
    <property type="entry name" value="EAL_dom"/>
</dbReference>
<dbReference type="InterPro" id="IPR043128">
    <property type="entry name" value="Rev_trsase/Diguanyl_cyclase"/>
</dbReference>
<dbReference type="InterPro" id="IPR035919">
    <property type="entry name" value="EAL_sf"/>
</dbReference>
<dbReference type="Proteomes" id="UP000239239">
    <property type="component" value="Unassembled WGS sequence"/>
</dbReference>
<dbReference type="Pfam" id="PF16448">
    <property type="entry name" value="LapD_MoxY_N"/>
    <property type="match status" value="1"/>
</dbReference>
<dbReference type="Pfam" id="PF00563">
    <property type="entry name" value="EAL"/>
    <property type="match status" value="1"/>
</dbReference>
<dbReference type="CDD" id="cd01948">
    <property type="entry name" value="EAL"/>
    <property type="match status" value="1"/>
</dbReference>
<dbReference type="InterPro" id="IPR032244">
    <property type="entry name" value="LapD_MoxY_N"/>
</dbReference>
<dbReference type="AlphaFoldDB" id="A0A2S6F1S3"/>
<dbReference type="EMBL" id="PQWY01000010">
    <property type="protein sequence ID" value="PPK31361.1"/>
    <property type="molecule type" value="Genomic_DNA"/>
</dbReference>
<dbReference type="Pfam" id="PF00990">
    <property type="entry name" value="GGDEF"/>
    <property type="match status" value="1"/>
</dbReference>